<dbReference type="InterPro" id="IPR002659">
    <property type="entry name" value="Glyco_trans_31"/>
</dbReference>
<keyword evidence="4" id="KW-0808">Transferase</keyword>
<keyword evidence="10" id="KW-0325">Glycoprotein</keyword>
<keyword evidence="3 11" id="KW-0328">Glycosyltransferase</keyword>
<reference evidence="12 13" key="1">
    <citation type="submission" date="2020-06" db="EMBL/GenBank/DDBJ databases">
        <authorList>
            <person name="Li R."/>
            <person name="Bekaert M."/>
        </authorList>
    </citation>
    <scope>NUCLEOTIDE SEQUENCE [LARGE SCALE GENOMIC DNA]</scope>
    <source>
        <strain evidence="13">wild</strain>
    </source>
</reference>
<keyword evidence="13" id="KW-1185">Reference proteome</keyword>
<evidence type="ECO:0000256" key="11">
    <source>
        <dbReference type="RuleBase" id="RU363063"/>
    </source>
</evidence>
<accession>A0A6J8C925</accession>
<evidence type="ECO:0000313" key="12">
    <source>
        <dbReference type="EMBL" id="CAC5391584.1"/>
    </source>
</evidence>
<dbReference type="Gene3D" id="3.90.550.50">
    <property type="match status" value="1"/>
</dbReference>
<gene>
    <name evidence="12" type="ORF">MCOR_26588</name>
</gene>
<keyword evidence="6 11" id="KW-0735">Signal-anchor</keyword>
<sequence>MAKENLYLKFLLLTSVVALACFILTIVNDLRYPNIDVQHNKHHINSRLMLWKIDKEPREHHHPVYKRKILSKTTYPIVVSRPYKINNKDICSGVDKVSCIVMVHTAPKHFERRIRMRATWLNSTHYSPESVRVVFLLGLVADPILQTKLEYESKIYKDIVQGYFIDSYRNLTNKGVMGYKWITEHCRNAEFVAKIDDDAFINFFKLFEEMSYLKEKKKYIKCNKISKGSMKIIRENDSKWFVQNDEFKDMKRYPHTYCSGFTVFLSTDLVPMLYHAAIGSPFFWVDDFYLFGLLPSKVQGVIHDGLRPNLTLRFPESFNCYQEQGRKCQYVVMPAKDKEIYRMWTAVIRDRTQSIYGNYYMNLPSNKENVRRLY</sequence>
<dbReference type="PROSITE" id="PS51257">
    <property type="entry name" value="PROKAR_LIPOPROTEIN"/>
    <property type="match status" value="1"/>
</dbReference>
<dbReference type="Proteomes" id="UP000507470">
    <property type="component" value="Unassembled WGS sequence"/>
</dbReference>
<dbReference type="GO" id="GO:0016758">
    <property type="term" value="F:hexosyltransferase activity"/>
    <property type="evidence" value="ECO:0007669"/>
    <property type="project" value="InterPro"/>
</dbReference>
<evidence type="ECO:0000256" key="9">
    <source>
        <dbReference type="ARBA" id="ARBA00023136"/>
    </source>
</evidence>
<dbReference type="FunFam" id="3.90.550.50:FF:000001">
    <property type="entry name" value="Hexosyltransferase"/>
    <property type="match status" value="1"/>
</dbReference>
<evidence type="ECO:0000256" key="6">
    <source>
        <dbReference type="ARBA" id="ARBA00022968"/>
    </source>
</evidence>
<dbReference type="PANTHER" id="PTHR11214">
    <property type="entry name" value="BETA-1,3-N-ACETYLGLUCOSAMINYLTRANSFERASE"/>
    <property type="match status" value="1"/>
</dbReference>
<dbReference type="GO" id="GO:0006493">
    <property type="term" value="P:protein O-linked glycosylation"/>
    <property type="evidence" value="ECO:0007669"/>
    <property type="project" value="TreeGrafter"/>
</dbReference>
<evidence type="ECO:0000256" key="1">
    <source>
        <dbReference type="ARBA" id="ARBA00004323"/>
    </source>
</evidence>
<keyword evidence="9 11" id="KW-0472">Membrane</keyword>
<proteinExistence type="inferred from homology"/>
<dbReference type="OrthoDB" id="6274240at2759"/>
<evidence type="ECO:0000256" key="4">
    <source>
        <dbReference type="ARBA" id="ARBA00022679"/>
    </source>
</evidence>
<dbReference type="PANTHER" id="PTHR11214:SF364">
    <property type="entry name" value="HEXOSYLTRANSFERASE"/>
    <property type="match status" value="1"/>
</dbReference>
<dbReference type="EC" id="2.4.1.-" evidence="11"/>
<keyword evidence="7 11" id="KW-1133">Transmembrane helix</keyword>
<protein>
    <recommendedName>
        <fullName evidence="11">Hexosyltransferase</fullName>
        <ecNumber evidence="11">2.4.1.-</ecNumber>
    </recommendedName>
</protein>
<dbReference type="AlphaFoldDB" id="A0A6J8C925"/>
<evidence type="ECO:0000313" key="13">
    <source>
        <dbReference type="Proteomes" id="UP000507470"/>
    </source>
</evidence>
<comment type="subcellular location">
    <subcellularLocation>
        <location evidence="1 11">Golgi apparatus membrane</location>
        <topology evidence="1 11">Single-pass type II membrane protein</topology>
    </subcellularLocation>
</comment>
<keyword evidence="8 11" id="KW-0333">Golgi apparatus</keyword>
<evidence type="ECO:0000256" key="3">
    <source>
        <dbReference type="ARBA" id="ARBA00022676"/>
    </source>
</evidence>
<feature type="transmembrane region" description="Helical" evidence="11">
    <location>
        <begin position="6"/>
        <end position="27"/>
    </location>
</feature>
<name>A0A6J8C925_MYTCO</name>
<evidence type="ECO:0000256" key="7">
    <source>
        <dbReference type="ARBA" id="ARBA00022989"/>
    </source>
</evidence>
<keyword evidence="5 11" id="KW-0812">Transmembrane</keyword>
<dbReference type="EMBL" id="CACVKT020004797">
    <property type="protein sequence ID" value="CAC5391584.1"/>
    <property type="molecule type" value="Genomic_DNA"/>
</dbReference>
<dbReference type="Pfam" id="PF01762">
    <property type="entry name" value="Galactosyl_T"/>
    <property type="match status" value="1"/>
</dbReference>
<comment type="similarity">
    <text evidence="2 11">Belongs to the glycosyltransferase 31 family.</text>
</comment>
<dbReference type="GO" id="GO:0000139">
    <property type="term" value="C:Golgi membrane"/>
    <property type="evidence" value="ECO:0007669"/>
    <property type="project" value="UniProtKB-SubCell"/>
</dbReference>
<evidence type="ECO:0000256" key="8">
    <source>
        <dbReference type="ARBA" id="ARBA00023034"/>
    </source>
</evidence>
<evidence type="ECO:0000256" key="5">
    <source>
        <dbReference type="ARBA" id="ARBA00022692"/>
    </source>
</evidence>
<organism evidence="12 13">
    <name type="scientific">Mytilus coruscus</name>
    <name type="common">Sea mussel</name>
    <dbReference type="NCBI Taxonomy" id="42192"/>
    <lineage>
        <taxon>Eukaryota</taxon>
        <taxon>Metazoa</taxon>
        <taxon>Spiralia</taxon>
        <taxon>Lophotrochozoa</taxon>
        <taxon>Mollusca</taxon>
        <taxon>Bivalvia</taxon>
        <taxon>Autobranchia</taxon>
        <taxon>Pteriomorphia</taxon>
        <taxon>Mytilida</taxon>
        <taxon>Mytiloidea</taxon>
        <taxon>Mytilidae</taxon>
        <taxon>Mytilinae</taxon>
        <taxon>Mytilus</taxon>
    </lineage>
</organism>
<evidence type="ECO:0000256" key="2">
    <source>
        <dbReference type="ARBA" id="ARBA00008661"/>
    </source>
</evidence>
<evidence type="ECO:0000256" key="10">
    <source>
        <dbReference type="ARBA" id="ARBA00023180"/>
    </source>
</evidence>